<dbReference type="GO" id="GO:0003723">
    <property type="term" value="F:RNA binding"/>
    <property type="evidence" value="ECO:0007669"/>
    <property type="project" value="UniProtKB-UniRule"/>
</dbReference>
<dbReference type="CDD" id="cd02440">
    <property type="entry name" value="AdoMet_MTases"/>
    <property type="match status" value="1"/>
</dbReference>
<dbReference type="InterPro" id="IPR035979">
    <property type="entry name" value="RBD_domain_sf"/>
</dbReference>
<dbReference type="OrthoDB" id="21467at2759"/>
<sequence length="637" mass="71769">MALDLSTFEALTPSQFITFTIPNTVNHRCYLHTPLLRIAVLDSPIATADDGSPTIAAMIVPEHRETDWNFCTESGHLQLLFNFSNISRLILIGNNLEPNPEPSDYVRSPVVDKEKIECELKGLVIALHPKLCFRNGLPKPLFLTYEDDVLHRVIVDRFVGPFVGEFLVEDVELESKELRRRLRFKRMPNLIQSQVPIIPNFLDGVCNLELDLPSLRKMKNVQFEVDTGTLVQPYLTPMVSGIFLIVSPLNKQIQQGYTPRALCLGVGGGALVSFLSTKLGFEVVGVEADEIVLSVAKQYFGLNDGKSIQLIVGDAMKLIEMVSEDTSDTHVKIDGLDVKFDVVMLDLDSNEARSGISAPPIEFVNRSVFQATISLLHNHGILIINVIPPDDLFYETLVQELQDVFHKVYELDVKNDGNIVLMATVSPFVSNGHDSAFSKKLRAVIGSTEFTAVRKDEAADFLPLEGGPARKLPITESSENKSNVLYIGRIPHGFYENEMEAFFKQFGEIKRIRIARNKKTGKSKHFGFIQFVSPEVAKIVAETMQNYLLFEHLLQFVLPGADGKALIVFINHWTRVHIERKRHNKERTFEEHKKLVDGILKRDQKRRKKIEAAGIDYECPEIVGIDVPVPKKIKFED</sequence>
<dbReference type="PROSITE" id="PS50102">
    <property type="entry name" value="RRM"/>
    <property type="match status" value="1"/>
</dbReference>
<dbReference type="PANTHER" id="PTHR46754">
    <property type="entry name" value="MKI67 FHA DOMAIN-INTERACTING NUCLEOLAR PHOSPHOPROTEIN"/>
    <property type="match status" value="1"/>
</dbReference>
<dbReference type="GO" id="GO:0005730">
    <property type="term" value="C:nucleolus"/>
    <property type="evidence" value="ECO:0007669"/>
    <property type="project" value="UniProtKB-SubCell"/>
</dbReference>
<dbReference type="CDD" id="cd12307">
    <property type="entry name" value="RRM_NIFK_like"/>
    <property type="match status" value="1"/>
</dbReference>
<evidence type="ECO:0000256" key="1">
    <source>
        <dbReference type="ARBA" id="ARBA00004604"/>
    </source>
</evidence>
<feature type="domain" description="RRM" evidence="5">
    <location>
        <begin position="483"/>
        <end position="568"/>
    </location>
</feature>
<evidence type="ECO:0000259" key="5">
    <source>
        <dbReference type="PROSITE" id="PS50102"/>
    </source>
</evidence>
<dbReference type="InterPro" id="IPR000504">
    <property type="entry name" value="RRM_dom"/>
</dbReference>
<dbReference type="AlphaFoldDB" id="A0A5N6LJF6"/>
<evidence type="ECO:0000256" key="2">
    <source>
        <dbReference type="ARBA" id="ARBA00022884"/>
    </source>
</evidence>
<proteinExistence type="predicted"/>
<keyword evidence="3" id="KW-0539">Nucleus</keyword>
<comment type="caution">
    <text evidence="6">The sequence shown here is derived from an EMBL/GenBank/DDBJ whole genome shotgun (WGS) entry which is preliminary data.</text>
</comment>
<dbReference type="InterPro" id="IPR012677">
    <property type="entry name" value="Nucleotide-bd_a/b_plait_sf"/>
</dbReference>
<comment type="subcellular location">
    <subcellularLocation>
        <location evidence="1">Nucleus</location>
        <location evidence="1">Nucleolus</location>
    </subcellularLocation>
</comment>
<organism evidence="6 7">
    <name type="scientific">Mikania micrantha</name>
    <name type="common">bitter vine</name>
    <dbReference type="NCBI Taxonomy" id="192012"/>
    <lineage>
        <taxon>Eukaryota</taxon>
        <taxon>Viridiplantae</taxon>
        <taxon>Streptophyta</taxon>
        <taxon>Embryophyta</taxon>
        <taxon>Tracheophyta</taxon>
        <taxon>Spermatophyta</taxon>
        <taxon>Magnoliopsida</taxon>
        <taxon>eudicotyledons</taxon>
        <taxon>Gunneridae</taxon>
        <taxon>Pentapetalae</taxon>
        <taxon>asterids</taxon>
        <taxon>campanulids</taxon>
        <taxon>Asterales</taxon>
        <taxon>Asteraceae</taxon>
        <taxon>Asteroideae</taxon>
        <taxon>Heliantheae alliance</taxon>
        <taxon>Eupatorieae</taxon>
        <taxon>Mikania</taxon>
    </lineage>
</organism>
<accession>A0A5N6LJF6</accession>
<gene>
    <name evidence="6" type="ORF">E3N88_41845</name>
</gene>
<dbReference type="Pfam" id="PF00076">
    <property type="entry name" value="RRM_1"/>
    <property type="match status" value="1"/>
</dbReference>
<dbReference type="Gene3D" id="3.30.70.330">
    <property type="match status" value="1"/>
</dbReference>
<dbReference type="SMART" id="SM00360">
    <property type="entry name" value="RRM"/>
    <property type="match status" value="1"/>
</dbReference>
<dbReference type="SUPFAM" id="SSF53335">
    <property type="entry name" value="S-adenosyl-L-methionine-dependent methyltransferases"/>
    <property type="match status" value="1"/>
</dbReference>
<dbReference type="SUPFAM" id="SSF54928">
    <property type="entry name" value="RNA-binding domain, RBD"/>
    <property type="match status" value="1"/>
</dbReference>
<evidence type="ECO:0000313" key="7">
    <source>
        <dbReference type="Proteomes" id="UP000326396"/>
    </source>
</evidence>
<dbReference type="EMBL" id="SZYD01000191">
    <property type="protein sequence ID" value="KAD2093509.1"/>
    <property type="molecule type" value="Genomic_DNA"/>
</dbReference>
<reference evidence="6 7" key="1">
    <citation type="submission" date="2019-05" db="EMBL/GenBank/DDBJ databases">
        <title>Mikania micrantha, genome provides insights into the molecular mechanism of rapid growth.</title>
        <authorList>
            <person name="Liu B."/>
        </authorList>
    </citation>
    <scope>NUCLEOTIDE SEQUENCE [LARGE SCALE GENOMIC DNA]</scope>
    <source>
        <strain evidence="6">NLD-2019</strain>
        <tissue evidence="6">Leaf</tissue>
    </source>
</reference>
<evidence type="ECO:0000256" key="4">
    <source>
        <dbReference type="PROSITE-ProRule" id="PRU00176"/>
    </source>
</evidence>
<name>A0A5N6LJF6_9ASTR</name>
<keyword evidence="7" id="KW-1185">Reference proteome</keyword>
<dbReference type="Proteomes" id="UP000326396">
    <property type="component" value="Unassembled WGS sequence"/>
</dbReference>
<protein>
    <recommendedName>
        <fullName evidence="5">RRM domain-containing protein</fullName>
    </recommendedName>
</protein>
<dbReference type="Gene3D" id="3.40.50.150">
    <property type="entry name" value="Vaccinia Virus protein VP39"/>
    <property type="match status" value="1"/>
</dbReference>
<evidence type="ECO:0000313" key="6">
    <source>
        <dbReference type="EMBL" id="KAD2093509.1"/>
    </source>
</evidence>
<evidence type="ECO:0000256" key="3">
    <source>
        <dbReference type="ARBA" id="ARBA00023242"/>
    </source>
</evidence>
<keyword evidence="2 4" id="KW-0694">RNA-binding</keyword>
<dbReference type="InterPro" id="IPR029063">
    <property type="entry name" value="SAM-dependent_MTases_sf"/>
</dbReference>